<dbReference type="Pfam" id="PF13649">
    <property type="entry name" value="Methyltransf_25"/>
    <property type="match status" value="1"/>
</dbReference>
<accession>A0A4P2Q2R8</accession>
<evidence type="ECO:0000313" key="3">
    <source>
        <dbReference type="Proteomes" id="UP000295781"/>
    </source>
</evidence>
<sequence length="248" mass="27764">MSDAAPHPMPDARDGLVSTLNQTGLAIEHVDDEYTKAFIEFAGQAPGQALEIGTAFGAASLQVLKRNVPIIANDIEPRHLEILRERTPPALRPLLRLMPGRFPDELDLPPGSLGAVLISRVMHYMMPREIEAAVARLWSALAPGGKVFAVVDTVYLRSIQAFMPVYRERKARGDVWPGWCENFREIVVPEYRALVPESAHFLDEDTFPPFFSRAGFRIERSSFIPRPYYPDAIRLDGRESFGVIAVRP</sequence>
<dbReference type="EMBL" id="CP012670">
    <property type="protein sequence ID" value="AUX23276.1"/>
    <property type="molecule type" value="Genomic_DNA"/>
</dbReference>
<protein>
    <recommendedName>
        <fullName evidence="1">Methyltransferase domain-containing protein</fullName>
    </recommendedName>
</protein>
<dbReference type="SUPFAM" id="SSF53335">
    <property type="entry name" value="S-adenosyl-L-methionine-dependent methyltransferases"/>
    <property type="match status" value="1"/>
</dbReference>
<evidence type="ECO:0000313" key="2">
    <source>
        <dbReference type="EMBL" id="AUX23276.1"/>
    </source>
</evidence>
<dbReference type="InterPro" id="IPR029063">
    <property type="entry name" value="SAM-dependent_MTases_sf"/>
</dbReference>
<dbReference type="Proteomes" id="UP000295781">
    <property type="component" value="Chromosome"/>
</dbReference>
<dbReference type="Gene3D" id="3.40.50.150">
    <property type="entry name" value="Vaccinia Virus protein VP39"/>
    <property type="match status" value="1"/>
</dbReference>
<dbReference type="InterPro" id="IPR041698">
    <property type="entry name" value="Methyltransf_25"/>
</dbReference>
<organism evidence="2 3">
    <name type="scientific">Sorangium cellulosum</name>
    <name type="common">Polyangium cellulosum</name>
    <dbReference type="NCBI Taxonomy" id="56"/>
    <lineage>
        <taxon>Bacteria</taxon>
        <taxon>Pseudomonadati</taxon>
        <taxon>Myxococcota</taxon>
        <taxon>Polyangia</taxon>
        <taxon>Polyangiales</taxon>
        <taxon>Polyangiaceae</taxon>
        <taxon>Sorangium</taxon>
    </lineage>
</organism>
<dbReference type="CDD" id="cd02440">
    <property type="entry name" value="AdoMet_MTases"/>
    <property type="match status" value="1"/>
</dbReference>
<gene>
    <name evidence="2" type="ORF">SOCEGT47_037990</name>
</gene>
<evidence type="ECO:0000259" key="1">
    <source>
        <dbReference type="Pfam" id="PF13649"/>
    </source>
</evidence>
<name>A0A4P2Q2R8_SORCE</name>
<reference evidence="2 3" key="1">
    <citation type="submission" date="2015-09" db="EMBL/GenBank/DDBJ databases">
        <title>Sorangium comparison.</title>
        <authorList>
            <person name="Zaburannyi N."/>
            <person name="Bunk B."/>
            <person name="Overmann J."/>
            <person name="Mueller R."/>
        </authorList>
    </citation>
    <scope>NUCLEOTIDE SEQUENCE [LARGE SCALE GENOMIC DNA]</scope>
    <source>
        <strain evidence="2 3">So ceGT47</strain>
    </source>
</reference>
<proteinExistence type="predicted"/>
<feature type="domain" description="Methyltransferase" evidence="1">
    <location>
        <begin position="50"/>
        <end position="145"/>
    </location>
</feature>
<dbReference type="RefSeq" id="WP_165373271.1">
    <property type="nucleotide sequence ID" value="NZ_CP012670.1"/>
</dbReference>
<dbReference type="AlphaFoldDB" id="A0A4P2Q2R8"/>